<feature type="region of interest" description="Disordered" evidence="1">
    <location>
        <begin position="427"/>
        <end position="453"/>
    </location>
</feature>
<comment type="caution">
    <text evidence="3">The sequence shown here is derived from an EMBL/GenBank/DDBJ whole genome shotgun (WGS) entry which is preliminary data.</text>
</comment>
<proteinExistence type="predicted"/>
<dbReference type="InterPro" id="IPR005546">
    <property type="entry name" value="Autotransporte_beta"/>
</dbReference>
<organism evidence="3 4">
    <name type="scientific">Ancylobacter vacuolatus</name>
    <dbReference type="NCBI Taxonomy" id="223389"/>
    <lineage>
        <taxon>Bacteria</taxon>
        <taxon>Pseudomonadati</taxon>
        <taxon>Pseudomonadota</taxon>
        <taxon>Alphaproteobacteria</taxon>
        <taxon>Hyphomicrobiales</taxon>
        <taxon>Xanthobacteraceae</taxon>
        <taxon>Ancylobacter</taxon>
    </lineage>
</organism>
<dbReference type="SMART" id="SM00869">
    <property type="entry name" value="Autotransporter"/>
    <property type="match status" value="1"/>
</dbReference>
<dbReference type="Proteomes" id="UP001238467">
    <property type="component" value="Unassembled WGS sequence"/>
</dbReference>
<dbReference type="SUPFAM" id="SSF103515">
    <property type="entry name" value="Autotransporter"/>
    <property type="match status" value="1"/>
</dbReference>
<keyword evidence="4" id="KW-1185">Reference proteome</keyword>
<dbReference type="InterPro" id="IPR006315">
    <property type="entry name" value="OM_autotransptr_brl_dom"/>
</dbReference>
<dbReference type="EMBL" id="JAUSUH010000001">
    <property type="protein sequence ID" value="MDQ0346050.1"/>
    <property type="molecule type" value="Genomic_DNA"/>
</dbReference>
<sequence length="466" mass="47835">MVAERGVYDTNTTYTIITTTGTVSGTFGSVISEYAFLTPTLGYDAQNVFLTLTYNNVDFAGHAATANQAAVAWSAQALGSGSKVYDAVLELSDQNAGRAFDALSGEAYASVGTVIQQQSIYLRDAVSGRLRQSLSAPGAAPLAYRPGPQTAALAEGLAPTLWAQGYGGWGDTSSNGNAANISNTVGGFLMGADVAMAENARAGLFAGYSRSDFDVSGRASSGSINNVDLGLYAGARIGAVALRGGASYTWHELSMSRTVVLPGFWEPSKGSDTTGTAQLFGELGYDMEVGALAFEHLIGLAYVNVSGASLNEQGGAAALAVSTDAMSTFYTTLGVRLATTVDVGGQALTPYATLGWLHAFGDVTPTATMQFSRGATPFTISGVPVAEDALLLEAGLSYALSPTAQIGASYAGQLASGAALNAFTHSSPSSSEGRAVGAVRETPPGARQRARLRSAGPAVLWERRVS</sequence>
<evidence type="ECO:0000256" key="1">
    <source>
        <dbReference type="SAM" id="MobiDB-lite"/>
    </source>
</evidence>
<dbReference type="NCBIfam" id="TIGR01414">
    <property type="entry name" value="autotrans_barl"/>
    <property type="match status" value="1"/>
</dbReference>
<accession>A0ABU0DCA1</accession>
<feature type="domain" description="Autotransporter" evidence="2">
    <location>
        <begin position="154"/>
        <end position="423"/>
    </location>
</feature>
<reference evidence="3 4" key="1">
    <citation type="submission" date="2023-07" db="EMBL/GenBank/DDBJ databases">
        <title>Genomic Encyclopedia of Type Strains, Phase IV (KMG-IV): sequencing the most valuable type-strain genomes for metagenomic binning, comparative biology and taxonomic classification.</title>
        <authorList>
            <person name="Goeker M."/>
        </authorList>
    </citation>
    <scope>NUCLEOTIDE SEQUENCE [LARGE SCALE GENOMIC DNA]</scope>
    <source>
        <strain evidence="3 4">DSM 1277</strain>
    </source>
</reference>
<dbReference type="RefSeq" id="WP_307057123.1">
    <property type="nucleotide sequence ID" value="NZ_JAUSUH010000001.1"/>
</dbReference>
<protein>
    <submittedName>
        <fullName evidence="3">Outer membrane autotransporter protein</fullName>
    </submittedName>
</protein>
<dbReference type="InterPro" id="IPR036709">
    <property type="entry name" value="Autotransporte_beta_dom_sf"/>
</dbReference>
<dbReference type="Pfam" id="PF03797">
    <property type="entry name" value="Autotransporter"/>
    <property type="match status" value="1"/>
</dbReference>
<evidence type="ECO:0000313" key="4">
    <source>
        <dbReference type="Proteomes" id="UP001238467"/>
    </source>
</evidence>
<evidence type="ECO:0000259" key="2">
    <source>
        <dbReference type="PROSITE" id="PS51208"/>
    </source>
</evidence>
<gene>
    <name evidence="3" type="ORF">J2S76_000451</name>
</gene>
<evidence type="ECO:0000313" key="3">
    <source>
        <dbReference type="EMBL" id="MDQ0346050.1"/>
    </source>
</evidence>
<dbReference type="Gene3D" id="2.40.128.130">
    <property type="entry name" value="Autotransporter beta-domain"/>
    <property type="match status" value="1"/>
</dbReference>
<dbReference type="PROSITE" id="PS51208">
    <property type="entry name" value="AUTOTRANSPORTER"/>
    <property type="match status" value="1"/>
</dbReference>
<name>A0ABU0DCA1_9HYPH</name>